<reference evidence="2 3" key="1">
    <citation type="journal article" date="2019" name="Nat. Plants">
        <title>Stout camphor tree genome fills gaps in understanding of flowering plant genome evolution.</title>
        <authorList>
            <person name="Chaw S.M."/>
            <person name="Liu Y.C."/>
            <person name="Wu Y.W."/>
            <person name="Wang H.Y."/>
            <person name="Lin C.I."/>
            <person name="Wu C.S."/>
            <person name="Ke H.M."/>
            <person name="Chang L.Y."/>
            <person name="Hsu C.Y."/>
            <person name="Yang H.T."/>
            <person name="Sudianto E."/>
            <person name="Hsu M.H."/>
            <person name="Wu K.P."/>
            <person name="Wang L.N."/>
            <person name="Leebens-Mack J.H."/>
            <person name="Tsai I.J."/>
        </authorList>
    </citation>
    <scope>NUCLEOTIDE SEQUENCE [LARGE SCALE GENOMIC DNA]</scope>
    <source>
        <strain evidence="3">cv. Chaw 1501</strain>
        <tissue evidence="2">Young leaves</tissue>
    </source>
</reference>
<feature type="compositionally biased region" description="Polar residues" evidence="1">
    <location>
        <begin position="59"/>
        <end position="70"/>
    </location>
</feature>
<dbReference type="EMBL" id="QPKB01000003">
    <property type="protein sequence ID" value="RWR80425.1"/>
    <property type="molecule type" value="Genomic_DNA"/>
</dbReference>
<keyword evidence="3" id="KW-1185">Reference proteome</keyword>
<dbReference type="Proteomes" id="UP000283530">
    <property type="component" value="Unassembled WGS sequence"/>
</dbReference>
<sequence length="76" mass="8770">MNFLLSIQWRECSENMKHQVMHYAHVEMQNTAVISLSMSPEKVCLSKSMEEWPREFLPTLSQKTSRSGQKNKAAGI</sequence>
<feature type="region of interest" description="Disordered" evidence="1">
    <location>
        <begin position="57"/>
        <end position="76"/>
    </location>
</feature>
<evidence type="ECO:0000313" key="3">
    <source>
        <dbReference type="Proteomes" id="UP000283530"/>
    </source>
</evidence>
<accession>A0A3S3Q6T9</accession>
<dbReference type="AlphaFoldDB" id="A0A3S3Q6T9"/>
<proteinExistence type="predicted"/>
<gene>
    <name evidence="2" type="ORF">CKAN_00906200</name>
</gene>
<comment type="caution">
    <text evidence="2">The sequence shown here is derived from an EMBL/GenBank/DDBJ whole genome shotgun (WGS) entry which is preliminary data.</text>
</comment>
<evidence type="ECO:0000256" key="1">
    <source>
        <dbReference type="SAM" id="MobiDB-lite"/>
    </source>
</evidence>
<organism evidence="2 3">
    <name type="scientific">Cinnamomum micranthum f. kanehirae</name>
    <dbReference type="NCBI Taxonomy" id="337451"/>
    <lineage>
        <taxon>Eukaryota</taxon>
        <taxon>Viridiplantae</taxon>
        <taxon>Streptophyta</taxon>
        <taxon>Embryophyta</taxon>
        <taxon>Tracheophyta</taxon>
        <taxon>Spermatophyta</taxon>
        <taxon>Magnoliopsida</taxon>
        <taxon>Magnoliidae</taxon>
        <taxon>Laurales</taxon>
        <taxon>Lauraceae</taxon>
        <taxon>Cinnamomum</taxon>
    </lineage>
</organism>
<protein>
    <submittedName>
        <fullName evidence="2">Uncharacterized protein</fullName>
    </submittedName>
</protein>
<evidence type="ECO:0000313" key="2">
    <source>
        <dbReference type="EMBL" id="RWR80425.1"/>
    </source>
</evidence>
<name>A0A3S3Q6T9_9MAGN</name>